<organism evidence="4 5">
    <name type="scientific">Schistosoma japonicum</name>
    <name type="common">Blood fluke</name>
    <dbReference type="NCBI Taxonomy" id="6182"/>
    <lineage>
        <taxon>Eukaryota</taxon>
        <taxon>Metazoa</taxon>
        <taxon>Spiralia</taxon>
        <taxon>Lophotrochozoa</taxon>
        <taxon>Platyhelminthes</taxon>
        <taxon>Trematoda</taxon>
        <taxon>Digenea</taxon>
        <taxon>Strigeidida</taxon>
        <taxon>Schistosomatoidea</taxon>
        <taxon>Schistosomatidae</taxon>
        <taxon>Schistosoma</taxon>
    </lineage>
</organism>
<reference evidence="4 5" key="1">
    <citation type="submission" date="2019-03" db="EMBL/GenBank/DDBJ databases">
        <title>An improved genome assembly of the fluke Schistosoma japonicum.</title>
        <authorList>
            <person name="Hu W."/>
            <person name="Luo F."/>
            <person name="Yin M."/>
            <person name="Mo X."/>
            <person name="Sun C."/>
            <person name="Wu Q."/>
            <person name="Zhu B."/>
            <person name="Xiang M."/>
            <person name="Wang J."/>
            <person name="Wang Y."/>
            <person name="Zhang T."/>
            <person name="Xu B."/>
            <person name="Zheng H."/>
            <person name="Feng Z."/>
        </authorList>
    </citation>
    <scope>NUCLEOTIDE SEQUENCE [LARGE SCALE GENOMIC DNA]</scope>
    <source>
        <strain evidence="4">HuSjv2</strain>
        <tissue evidence="4">Worms</tissue>
    </source>
</reference>
<feature type="compositionally biased region" description="Acidic residues" evidence="1">
    <location>
        <begin position="397"/>
        <end position="406"/>
    </location>
</feature>
<accession>A0A4Z2CTY9</accession>
<feature type="domain" description="Nuclear factor related to kappa-B-binding protein second winged helix" evidence="3">
    <location>
        <begin position="458"/>
        <end position="609"/>
    </location>
</feature>
<dbReference type="GO" id="GO:0031011">
    <property type="term" value="C:Ino80 complex"/>
    <property type="evidence" value="ECO:0007669"/>
    <property type="project" value="InterPro"/>
</dbReference>
<dbReference type="AlphaFoldDB" id="A0A4Z2CTY9"/>
<evidence type="ECO:0000259" key="2">
    <source>
        <dbReference type="Pfam" id="PF14465"/>
    </source>
</evidence>
<evidence type="ECO:0000313" key="4">
    <source>
        <dbReference type="EMBL" id="TNN07593.1"/>
    </source>
</evidence>
<evidence type="ECO:0000256" key="1">
    <source>
        <dbReference type="SAM" id="MobiDB-lite"/>
    </source>
</evidence>
<dbReference type="InterPro" id="IPR025220">
    <property type="entry name" value="NFRKB_WH_1"/>
</dbReference>
<dbReference type="STRING" id="6182.A0A4Z2CTY9"/>
<dbReference type="InterPro" id="IPR057748">
    <property type="entry name" value="NFRKB_WH_2"/>
</dbReference>
<proteinExistence type="predicted"/>
<evidence type="ECO:0000259" key="3">
    <source>
        <dbReference type="Pfam" id="PF25793"/>
    </source>
</evidence>
<comment type="caution">
    <text evidence="4">The sequence shown here is derived from an EMBL/GenBank/DDBJ whole genome shotgun (WGS) entry which is preliminary data.</text>
</comment>
<dbReference type="Pfam" id="PF25793">
    <property type="entry name" value="WHD_2nd_NFRKB"/>
    <property type="match status" value="1"/>
</dbReference>
<feature type="region of interest" description="Disordered" evidence="1">
    <location>
        <begin position="662"/>
        <end position="686"/>
    </location>
</feature>
<dbReference type="InterPro" id="IPR038106">
    <property type="entry name" value="NFRKB_winged_sf"/>
</dbReference>
<name>A0A4Z2CTY9_SCHJA</name>
<dbReference type="Pfam" id="PF14465">
    <property type="entry name" value="WHD_1st_NFRKB"/>
    <property type="match status" value="1"/>
</dbReference>
<protein>
    <submittedName>
        <fullName evidence="4">Nuclear factor related to kappa-B-binding protein</fullName>
    </submittedName>
</protein>
<feature type="compositionally biased region" description="Basic and acidic residues" evidence="1">
    <location>
        <begin position="426"/>
        <end position="436"/>
    </location>
</feature>
<dbReference type="PANTHER" id="PTHR13052:SF3">
    <property type="entry name" value="NUCLEAR FACTOR RELATED TO KAPPA-B-BINDING PROTEIN"/>
    <property type="match status" value="1"/>
</dbReference>
<feature type="domain" description="Nuclear factor related to kappa-B-binding protein winged helix-like" evidence="2">
    <location>
        <begin position="189"/>
        <end position="289"/>
    </location>
</feature>
<sequence length="866" mass="99736">MVVDEFYMLLEERRRTLIDSLYSKFQDRKESERIQNSSDDPCSTLKNVLDLNEDSQMKINSIAKNRYERLIFDIELQAKGIKLPRTDDTECVNDIDKMISIHLKHQRSITKISSNMEENRKELHRLLEVAKSQRNSNNVVSKKLKGSVLRKGRSIGSQGCTKNPRRVPPLNAKSDAVPVNHWPGSENGFFCLLRGFLTHGGERRRLTTAQICEYVREWQICNQSRLRKLGRVYSWIDRVEDWSSVTPYALDFLTAENLPECVNRLTSRRLVCPRPFVDSKPRIHQWCWLLYPPAGTNPEVDHEWIRKFEIETTELASLFSDWFRAPRGLGGLADAVLSISGSSILSGKSKVKLSKSTNSSLRERQCSHGSDNNSDVEDSELDENERCLFIDDCQVESDDDYDDDKDSGDRQKNRKKVSSKPPHQSPSHEDSQHYSDDSIPPPLYPTRWKLRPFTNEEKTDFQLQEAERFSHPWSPFVYHIQNYCAVVGPLRSAPSALNHDLITNNSGRNWSGHSKARDHPLLRLDRPMFVSLAEIVRDAVACLPNGEGTRGDITTLVQNSGFLLPNINPRQLQQCVSSALDRLQGETSDPSVYFNNHRRIWIYRHRYRTVDEFAELHEARCAVNETKKIIQRGGNTPVLNVNKTIKPPNQFIPDKYSEYLGQQNNSRQNSSRFSGRDHHSHHTGRHNYISRDYGYMELSGKYALNDDDHIPDIEELEAADEANMIEYSCTSASCSVNSIDVEDRNATTAFDSNDDNIGNDIEIHKVNYENEILSDWDDDNHQSNNNNKRHMYLDPFHSRSPTSFILPSNNHSHSITNYKQLQSKHPNYSSNIKQRCHENSITVDDDDNVEIADYIIPNEEMNDDYF</sequence>
<feature type="compositionally biased region" description="Low complexity" evidence="1">
    <location>
        <begin position="662"/>
        <end position="672"/>
    </location>
</feature>
<feature type="region of interest" description="Disordered" evidence="1">
    <location>
        <begin position="397"/>
        <end position="448"/>
    </location>
</feature>
<dbReference type="Proteomes" id="UP000311919">
    <property type="component" value="Unassembled WGS sequence"/>
</dbReference>
<dbReference type="EMBL" id="SKCS01000426">
    <property type="protein sequence ID" value="TNN07593.1"/>
    <property type="molecule type" value="Genomic_DNA"/>
</dbReference>
<dbReference type="InterPro" id="IPR024867">
    <property type="entry name" value="NFRKB"/>
</dbReference>
<dbReference type="GO" id="GO:0002020">
    <property type="term" value="F:protease binding"/>
    <property type="evidence" value="ECO:0007669"/>
    <property type="project" value="TreeGrafter"/>
</dbReference>
<gene>
    <name evidence="4" type="ORF">EWB00_007643</name>
</gene>
<evidence type="ECO:0000313" key="5">
    <source>
        <dbReference type="Proteomes" id="UP000311919"/>
    </source>
</evidence>
<keyword evidence="5" id="KW-1185">Reference proteome</keyword>
<dbReference type="Gene3D" id="1.10.10.2430">
    <property type="entry name" value="NFRKB winged helix-like domain"/>
    <property type="match status" value="1"/>
</dbReference>
<dbReference type="OrthoDB" id="70874at2759"/>
<feature type="region of interest" description="Disordered" evidence="1">
    <location>
        <begin position="356"/>
        <end position="381"/>
    </location>
</feature>
<dbReference type="PANTHER" id="PTHR13052">
    <property type="entry name" value="NFRKB-RELATED"/>
    <property type="match status" value="1"/>
</dbReference>